<dbReference type="PROSITE" id="PS51272">
    <property type="entry name" value="SLH"/>
    <property type="match status" value="2"/>
</dbReference>
<evidence type="ECO:0000256" key="1">
    <source>
        <dbReference type="SAM" id="SignalP"/>
    </source>
</evidence>
<accession>A0A098EHE0</accession>
<feature type="signal peptide" evidence="1">
    <location>
        <begin position="1"/>
        <end position="30"/>
    </location>
</feature>
<keyword evidence="4" id="KW-1185">Reference proteome</keyword>
<dbReference type="STRING" id="1499687.BN1080_00136"/>
<evidence type="ECO:0000313" key="3">
    <source>
        <dbReference type="EMBL" id="CEG21232.1"/>
    </source>
</evidence>
<dbReference type="OrthoDB" id="2776339at2"/>
<gene>
    <name evidence="3" type="primary">ctc_2</name>
    <name evidence="3" type="ORF">BN1080_00136</name>
</gene>
<protein>
    <submittedName>
        <fullName evidence="3">S-layer protein</fullName>
    </submittedName>
</protein>
<dbReference type="InterPro" id="IPR001119">
    <property type="entry name" value="SLH_dom"/>
</dbReference>
<name>A0A098EHE0_9BACL</name>
<evidence type="ECO:0000259" key="2">
    <source>
        <dbReference type="PROSITE" id="PS51272"/>
    </source>
</evidence>
<reference evidence="3 4" key="1">
    <citation type="submission" date="2014-09" db="EMBL/GenBank/DDBJ databases">
        <authorList>
            <person name="Urmite Genomes Urmite Genomes"/>
        </authorList>
    </citation>
    <scope>NUCLEOTIDE SEQUENCE [LARGE SCALE GENOMIC DNA]</scope>
    <source>
        <strain evidence="3 4">ES2</strain>
    </source>
</reference>
<feature type="domain" description="SLH" evidence="2">
    <location>
        <begin position="152"/>
        <end position="215"/>
    </location>
</feature>
<organism evidence="3 4">
    <name type="scientific">Planococcus massiliensis</name>
    <dbReference type="NCBI Taxonomy" id="1499687"/>
    <lineage>
        <taxon>Bacteria</taxon>
        <taxon>Bacillati</taxon>
        <taxon>Bacillota</taxon>
        <taxon>Bacilli</taxon>
        <taxon>Bacillales</taxon>
        <taxon>Caryophanaceae</taxon>
        <taxon>Planococcus</taxon>
    </lineage>
</organism>
<proteinExistence type="predicted"/>
<keyword evidence="1" id="KW-0732">Signal</keyword>
<dbReference type="Proteomes" id="UP000043699">
    <property type="component" value="Unassembled WGS sequence"/>
</dbReference>
<dbReference type="RefSeq" id="WP_052649599.1">
    <property type="nucleotide sequence ID" value="NZ_CCXS01000001.1"/>
</dbReference>
<dbReference type="EMBL" id="CCXS01000001">
    <property type="protein sequence ID" value="CEG21232.1"/>
    <property type="molecule type" value="Genomic_DNA"/>
</dbReference>
<dbReference type="AlphaFoldDB" id="A0A098EHE0"/>
<feature type="chain" id="PRO_5001934312" evidence="1">
    <location>
        <begin position="31"/>
        <end position="334"/>
    </location>
</feature>
<feature type="domain" description="SLH" evidence="2">
    <location>
        <begin position="92"/>
        <end position="151"/>
    </location>
</feature>
<sequence>MRIDSKKFKYFAVAGASAALVATAVVPAVAADEVKTAAFTDVSERYAMPITYLVTNNLSNGLTKTSFGVNETIKRGDAAIILAQALNLKDPKAPASGFNDVPTRGTLAINSLKAAGIIKGKTSKTFGFNDTITRGEVALMMSNANAYNFKGDVSNMTFTDVNSRYSQAVAGLMANGITQGVSATKFAPDNSIKRGDFAIFIYRAEMLEVEELSEDFRDAMNGFASLGAEYGYDVVVDESRVNTFNIEGSGDLPAPESGTGFFQSLADQGIETVLVNNASYEISDGNGNVAAGAQNAKQAIMVSLASKNTVDITFNLPYNDEFRGITYTFNFFPE</sequence>
<dbReference type="Pfam" id="PF00395">
    <property type="entry name" value="SLH"/>
    <property type="match status" value="3"/>
</dbReference>
<evidence type="ECO:0000313" key="4">
    <source>
        <dbReference type="Proteomes" id="UP000043699"/>
    </source>
</evidence>